<feature type="domain" description="LysM" evidence="2">
    <location>
        <begin position="401"/>
        <end position="444"/>
    </location>
</feature>
<feature type="region of interest" description="Disordered" evidence="1">
    <location>
        <begin position="226"/>
        <end position="287"/>
    </location>
</feature>
<dbReference type="CDD" id="cd00118">
    <property type="entry name" value="LysM"/>
    <property type="match status" value="1"/>
</dbReference>
<proteinExistence type="predicted"/>
<organism evidence="3 4">
    <name type="scientific">Paenibacillus selenitireducens</name>
    <dbReference type="NCBI Taxonomy" id="1324314"/>
    <lineage>
        <taxon>Bacteria</taxon>
        <taxon>Bacillati</taxon>
        <taxon>Bacillota</taxon>
        <taxon>Bacilli</taxon>
        <taxon>Bacillales</taxon>
        <taxon>Paenibacillaceae</taxon>
        <taxon>Paenibacillus</taxon>
    </lineage>
</organism>
<dbReference type="Pfam" id="PF01476">
    <property type="entry name" value="LysM"/>
    <property type="match status" value="1"/>
</dbReference>
<dbReference type="SMART" id="SM00257">
    <property type="entry name" value="LysM"/>
    <property type="match status" value="1"/>
</dbReference>
<evidence type="ECO:0000256" key="1">
    <source>
        <dbReference type="SAM" id="MobiDB-lite"/>
    </source>
</evidence>
<dbReference type="Pfam" id="PF20918">
    <property type="entry name" value="SPOCS_spoVID-N"/>
    <property type="match status" value="1"/>
</dbReference>
<evidence type="ECO:0000313" key="3">
    <source>
        <dbReference type="EMBL" id="OPA80334.1"/>
    </source>
</evidence>
<feature type="region of interest" description="Disordered" evidence="1">
    <location>
        <begin position="140"/>
        <end position="161"/>
    </location>
</feature>
<dbReference type="PROSITE" id="PS51782">
    <property type="entry name" value="LYSM"/>
    <property type="match status" value="1"/>
</dbReference>
<dbReference type="EMBL" id="MSZX01000002">
    <property type="protein sequence ID" value="OPA80334.1"/>
    <property type="molecule type" value="Genomic_DNA"/>
</dbReference>
<reference evidence="3 4" key="1">
    <citation type="submission" date="2017-01" db="EMBL/GenBank/DDBJ databases">
        <title>Genome analysis of Paenibacillus selenitrireducens ES3-24.</title>
        <authorList>
            <person name="Xu D."/>
            <person name="Yao R."/>
            <person name="Zheng S."/>
        </authorList>
    </citation>
    <scope>NUCLEOTIDE SEQUENCE [LARGE SCALE GENOMIC DNA]</scope>
    <source>
        <strain evidence="3 4">ES3-24</strain>
    </source>
</reference>
<dbReference type="RefSeq" id="WP_078497684.1">
    <property type="nucleotide sequence ID" value="NZ_MSZX01000002.1"/>
</dbReference>
<protein>
    <recommendedName>
        <fullName evidence="2">LysM domain-containing protein</fullName>
    </recommendedName>
</protein>
<evidence type="ECO:0000259" key="2">
    <source>
        <dbReference type="PROSITE" id="PS51782"/>
    </source>
</evidence>
<dbReference type="InterPro" id="IPR036779">
    <property type="entry name" value="LysM_dom_sf"/>
</dbReference>
<dbReference type="AlphaFoldDB" id="A0A1T2XKG4"/>
<dbReference type="Gene3D" id="3.10.350.10">
    <property type="entry name" value="LysM domain"/>
    <property type="match status" value="1"/>
</dbReference>
<keyword evidence="4" id="KW-1185">Reference proteome</keyword>
<accession>A0A1T2XKG4</accession>
<evidence type="ECO:0000313" key="4">
    <source>
        <dbReference type="Proteomes" id="UP000190188"/>
    </source>
</evidence>
<dbReference type="InterPro" id="IPR048862">
    <property type="entry name" value="SPOCS_spoVID_N"/>
</dbReference>
<name>A0A1T2XKG4_9BACL</name>
<gene>
    <name evidence="3" type="ORF">BVG16_06265</name>
</gene>
<dbReference type="InterPro" id="IPR018392">
    <property type="entry name" value="LysM"/>
</dbReference>
<dbReference type="STRING" id="1324314.BVG16_06265"/>
<comment type="caution">
    <text evidence="3">The sequence shown here is derived from an EMBL/GenBank/DDBJ whole genome shotgun (WGS) entry which is preliminary data.</text>
</comment>
<dbReference type="OrthoDB" id="2966368at2"/>
<dbReference type="Proteomes" id="UP000190188">
    <property type="component" value="Unassembled WGS sequence"/>
</dbReference>
<dbReference type="SUPFAM" id="SSF54106">
    <property type="entry name" value="LysM domain"/>
    <property type="match status" value="1"/>
</dbReference>
<sequence>MFDQSYGLRFDIYERVHLSEEVVGIQELEEIELVPNVQVIPLGDQATLRGNLLLSGVYRGDDHDRSTLTLEHWIPVEITLPMNRVQSLDDIAVEIENFDVDLLSTRTLNINGVLLLRGIEMVQPEPSPWMSDQFTVVHQTNPQEDEPSVAPYPWRSEEVSPEVERQVVEELTPDHGPESVDILEDVSLYEREQEIERELEQELQVEREQEPEADAPTEAEIQQELDELASRPEPYEARPTSTETDFLAYISSLQADKESKDVQPTITEDDDRTTATEMESNAAEGQAPFYDYGLAEDTSDHAEESVDPYLEERIAEEKKEKELKIALSSKPEQEVPELHNVGLSALLHSSKNIREIETRQAVEELEQQAKKLLSGNNNDEVEWKSLFLTHEDEKRAFRKLKLCIVQREETLDTIAERYNLNPRELLLYNRLSDQTVSEGQVIYIPS</sequence>